<name>A0A923PMJ7_9BACT</name>
<proteinExistence type="predicted"/>
<reference evidence="1" key="1">
    <citation type="submission" date="2020-08" db="EMBL/GenBank/DDBJ databases">
        <title>Lewinella bacteria from marine environments.</title>
        <authorList>
            <person name="Zhong Y."/>
        </authorList>
    </citation>
    <scope>NUCLEOTIDE SEQUENCE</scope>
    <source>
        <strain evidence="1">KCTC 42187</strain>
    </source>
</reference>
<evidence type="ECO:0000313" key="2">
    <source>
        <dbReference type="Proteomes" id="UP000650081"/>
    </source>
</evidence>
<dbReference type="EMBL" id="JACSIT010000083">
    <property type="protein sequence ID" value="MBC6993948.1"/>
    <property type="molecule type" value="Genomic_DNA"/>
</dbReference>
<dbReference type="SUPFAM" id="SSF46785">
    <property type="entry name" value="Winged helix' DNA-binding domain"/>
    <property type="match status" value="1"/>
</dbReference>
<dbReference type="Proteomes" id="UP000650081">
    <property type="component" value="Unassembled WGS sequence"/>
</dbReference>
<dbReference type="InterPro" id="IPR036390">
    <property type="entry name" value="WH_DNA-bd_sf"/>
</dbReference>
<dbReference type="AlphaFoldDB" id="A0A923PMJ7"/>
<gene>
    <name evidence="1" type="ORF">H9S92_07235</name>
</gene>
<dbReference type="Pfam" id="PF09952">
    <property type="entry name" value="AbiEi_2"/>
    <property type="match status" value="1"/>
</dbReference>
<keyword evidence="2" id="KW-1185">Reference proteome</keyword>
<comment type="caution">
    <text evidence="1">The sequence shown here is derived from an EMBL/GenBank/DDBJ whole genome shotgun (WGS) entry which is preliminary data.</text>
</comment>
<protein>
    <submittedName>
        <fullName evidence="1">Uncharacterized protein</fullName>
    </submittedName>
</protein>
<accession>A0A923PMJ7</accession>
<dbReference type="InterPro" id="IPR019238">
    <property type="entry name" value="AbiEi_2"/>
</dbReference>
<sequence>MEASFLHRAIDNLYAASGIVGEIDHGVSTDAFDGVLRLLHTAHAIKIPFIVKRQLTAAEVDGLKSLNKKVLIVFDKATDAEKERLRKENLSYLESSGNAFLNCDGFFLFIDTEKGAPGASDKAGKAFSKTGLKIIYSLLSNTDVTETNYRNLADLSGTSIDSVGRVLRELVSDKYLVKTGNRGYKIVDQSRLLNDWAILFNKVLRPSLKARAFDFQDSSTELRSLLGQDTGGLIGGELAAESMDNHLISRKATVYVAGSFVDFALKNQLKPTKNGRITLLEKFWNRSDNYWELSEFLASPTLVYADLLNDPSPRNLEAATLLLNRNLHEPVQ</sequence>
<organism evidence="1 2">
    <name type="scientific">Neolewinella lacunae</name>
    <dbReference type="NCBI Taxonomy" id="1517758"/>
    <lineage>
        <taxon>Bacteria</taxon>
        <taxon>Pseudomonadati</taxon>
        <taxon>Bacteroidota</taxon>
        <taxon>Saprospiria</taxon>
        <taxon>Saprospirales</taxon>
        <taxon>Lewinellaceae</taxon>
        <taxon>Neolewinella</taxon>
    </lineage>
</organism>
<evidence type="ECO:0000313" key="1">
    <source>
        <dbReference type="EMBL" id="MBC6993948.1"/>
    </source>
</evidence>
<dbReference type="RefSeq" id="WP_187466043.1">
    <property type="nucleotide sequence ID" value="NZ_JACSIT010000083.1"/>
</dbReference>